<name>A0A8S2E7L7_9BILA</name>
<dbReference type="InterPro" id="IPR014799">
    <property type="entry name" value="ASD2_dom"/>
</dbReference>
<comment type="caution">
    <text evidence="6">The sequence shown here is derived from an EMBL/GenBank/DDBJ whole genome shotgun (WGS) entry which is preliminary data.</text>
</comment>
<dbReference type="EMBL" id="CAJOBA010029536">
    <property type="protein sequence ID" value="CAF3950791.1"/>
    <property type="molecule type" value="Genomic_DNA"/>
</dbReference>
<proteinExistence type="inferred from homology"/>
<comment type="similarity">
    <text evidence="2">Belongs to the shroom family.</text>
</comment>
<dbReference type="GO" id="GO:0016324">
    <property type="term" value="C:apical plasma membrane"/>
    <property type="evidence" value="ECO:0007669"/>
    <property type="project" value="TreeGrafter"/>
</dbReference>
<dbReference type="Proteomes" id="UP000677228">
    <property type="component" value="Unassembled WGS sequence"/>
</dbReference>
<dbReference type="InterPro" id="IPR027685">
    <property type="entry name" value="Shroom_fam"/>
</dbReference>
<dbReference type="PANTHER" id="PTHR15012:SF32">
    <property type="entry name" value="PROTEIN SHROOM"/>
    <property type="match status" value="1"/>
</dbReference>
<protein>
    <recommendedName>
        <fullName evidence="5">ASD2 domain-containing protein</fullName>
    </recommendedName>
</protein>
<dbReference type="Gene3D" id="6.10.250.3120">
    <property type="match status" value="1"/>
</dbReference>
<keyword evidence="3" id="KW-0963">Cytoplasm</keyword>
<dbReference type="Proteomes" id="UP000682733">
    <property type="component" value="Unassembled WGS sequence"/>
</dbReference>
<evidence type="ECO:0000313" key="9">
    <source>
        <dbReference type="Proteomes" id="UP000677228"/>
    </source>
</evidence>
<dbReference type="Pfam" id="PF08687">
    <property type="entry name" value="ASD2"/>
    <property type="match status" value="1"/>
</dbReference>
<reference evidence="6" key="1">
    <citation type="submission" date="2021-02" db="EMBL/GenBank/DDBJ databases">
        <authorList>
            <person name="Nowell W R."/>
        </authorList>
    </citation>
    <scope>NUCLEOTIDE SEQUENCE</scope>
</reference>
<evidence type="ECO:0000259" key="5">
    <source>
        <dbReference type="Pfam" id="PF08687"/>
    </source>
</evidence>
<dbReference type="AlphaFoldDB" id="A0A8S2E7L7"/>
<dbReference type="GO" id="GO:0051015">
    <property type="term" value="F:actin filament binding"/>
    <property type="evidence" value="ECO:0007669"/>
    <property type="project" value="InterPro"/>
</dbReference>
<dbReference type="GO" id="GO:0030864">
    <property type="term" value="C:cortical actin cytoskeleton"/>
    <property type="evidence" value="ECO:0007669"/>
    <property type="project" value="TreeGrafter"/>
</dbReference>
<dbReference type="GO" id="GO:0005912">
    <property type="term" value="C:adherens junction"/>
    <property type="evidence" value="ECO:0007669"/>
    <property type="project" value="TreeGrafter"/>
</dbReference>
<accession>A0A8S2E7L7</accession>
<evidence type="ECO:0000256" key="3">
    <source>
        <dbReference type="ARBA" id="ARBA00022490"/>
    </source>
</evidence>
<dbReference type="EMBL" id="CAJNOK010011752">
    <property type="protein sequence ID" value="CAF1147644.1"/>
    <property type="molecule type" value="Genomic_DNA"/>
</dbReference>
<evidence type="ECO:0000256" key="4">
    <source>
        <dbReference type="ARBA" id="ARBA00023212"/>
    </source>
</evidence>
<evidence type="ECO:0000313" key="7">
    <source>
        <dbReference type="EMBL" id="CAF3950791.1"/>
    </source>
</evidence>
<comment type="subcellular location">
    <subcellularLocation>
        <location evidence="1">Cytoplasm</location>
        <location evidence="1">Cytoskeleton</location>
    </subcellularLocation>
</comment>
<dbReference type="GO" id="GO:0007015">
    <property type="term" value="P:actin filament organization"/>
    <property type="evidence" value="ECO:0007669"/>
    <property type="project" value="TreeGrafter"/>
</dbReference>
<keyword evidence="4" id="KW-0206">Cytoskeleton</keyword>
<dbReference type="Proteomes" id="UP000681722">
    <property type="component" value="Unassembled WGS sequence"/>
</dbReference>
<feature type="domain" description="ASD2" evidence="5">
    <location>
        <begin position="13"/>
        <end position="68"/>
    </location>
</feature>
<dbReference type="OrthoDB" id="10063560at2759"/>
<dbReference type="PANTHER" id="PTHR15012">
    <property type="entry name" value="APICAL PROTEIN/SHROOM-RELATED"/>
    <property type="match status" value="1"/>
</dbReference>
<gene>
    <name evidence="6" type="ORF">OVA965_LOCUS21441</name>
    <name evidence="8" type="ORF">SRO942_LOCUS47432</name>
    <name evidence="7" type="ORF">TMI583_LOCUS22090</name>
</gene>
<evidence type="ECO:0000313" key="6">
    <source>
        <dbReference type="EMBL" id="CAF1147644.1"/>
    </source>
</evidence>
<organism evidence="6 9">
    <name type="scientific">Didymodactylos carnosus</name>
    <dbReference type="NCBI Taxonomy" id="1234261"/>
    <lineage>
        <taxon>Eukaryota</taxon>
        <taxon>Metazoa</taxon>
        <taxon>Spiralia</taxon>
        <taxon>Gnathifera</taxon>
        <taxon>Rotifera</taxon>
        <taxon>Eurotatoria</taxon>
        <taxon>Bdelloidea</taxon>
        <taxon>Philodinida</taxon>
        <taxon>Philodinidae</taxon>
        <taxon>Didymodactylos</taxon>
    </lineage>
</organism>
<evidence type="ECO:0000256" key="1">
    <source>
        <dbReference type="ARBA" id="ARBA00004245"/>
    </source>
</evidence>
<sequence>MIFNVYQKIRTKELRTLVDGIDRRSRIVCDILRQYLNDEQYVDYDYYIKMKSTLHMDLKDIEQQIQLLNLSLIIKTSPLTPSSVFEDVNHSLISSASPSMTTIILLTYFKTISTSA</sequence>
<dbReference type="GO" id="GO:0043296">
    <property type="term" value="C:apical junction complex"/>
    <property type="evidence" value="ECO:0007669"/>
    <property type="project" value="TreeGrafter"/>
</dbReference>
<dbReference type="EMBL" id="CAJOBC010118213">
    <property type="protein sequence ID" value="CAF4562171.1"/>
    <property type="molecule type" value="Genomic_DNA"/>
</dbReference>
<evidence type="ECO:0000256" key="2">
    <source>
        <dbReference type="ARBA" id="ARBA00006469"/>
    </source>
</evidence>
<evidence type="ECO:0000313" key="8">
    <source>
        <dbReference type="EMBL" id="CAF4562171.1"/>
    </source>
</evidence>